<dbReference type="AlphaFoldDB" id="A0A6L5X6H2"/>
<proteinExistence type="predicted"/>
<dbReference type="InterPro" id="IPR032209">
    <property type="entry name" value="DUF5028"/>
</dbReference>
<keyword evidence="1" id="KW-1133">Transmembrane helix</keyword>
<comment type="caution">
    <text evidence="2">The sequence shown here is derived from an EMBL/GenBank/DDBJ whole genome shotgun (WGS) entry which is preliminary data.</text>
</comment>
<name>A0A6L5X6H2_9FIRM</name>
<reference evidence="2 3" key="1">
    <citation type="submission" date="2019-08" db="EMBL/GenBank/DDBJ databases">
        <title>In-depth cultivation of the pig gut microbiome towards novel bacterial diversity and tailored functional studies.</title>
        <authorList>
            <person name="Wylensek D."/>
            <person name="Hitch T.C.A."/>
            <person name="Clavel T."/>
        </authorList>
    </citation>
    <scope>NUCLEOTIDE SEQUENCE [LARGE SCALE GENOMIC DNA]</scope>
    <source>
        <strain evidence="2 3">Oil+RF-744-WCA-WT-11</strain>
    </source>
</reference>
<dbReference type="Pfam" id="PF16431">
    <property type="entry name" value="DUF5028"/>
    <property type="match status" value="1"/>
</dbReference>
<protein>
    <submittedName>
        <fullName evidence="2">DUF5028 domain-containing protein</fullName>
    </submittedName>
</protein>
<gene>
    <name evidence="2" type="ORF">FYJ35_12975</name>
</gene>
<keyword evidence="3" id="KW-1185">Reference proteome</keyword>
<evidence type="ECO:0000313" key="2">
    <source>
        <dbReference type="EMBL" id="MSS15931.1"/>
    </source>
</evidence>
<dbReference type="Proteomes" id="UP000481852">
    <property type="component" value="Unassembled WGS sequence"/>
</dbReference>
<organism evidence="2 3">
    <name type="scientific">Porcincola intestinalis</name>
    <dbReference type="NCBI Taxonomy" id="2606632"/>
    <lineage>
        <taxon>Bacteria</taxon>
        <taxon>Bacillati</taxon>
        <taxon>Bacillota</taxon>
        <taxon>Clostridia</taxon>
        <taxon>Lachnospirales</taxon>
        <taxon>Lachnospiraceae</taxon>
        <taxon>Porcincola</taxon>
    </lineage>
</organism>
<dbReference type="RefSeq" id="WP_154527284.1">
    <property type="nucleotide sequence ID" value="NZ_VULZ01000018.1"/>
</dbReference>
<dbReference type="EMBL" id="VULZ01000018">
    <property type="protein sequence ID" value="MSS15931.1"/>
    <property type="molecule type" value="Genomic_DNA"/>
</dbReference>
<keyword evidence="1" id="KW-0812">Transmembrane</keyword>
<accession>A0A6L5X6H2</accession>
<evidence type="ECO:0000256" key="1">
    <source>
        <dbReference type="SAM" id="Phobius"/>
    </source>
</evidence>
<feature type="transmembrane region" description="Helical" evidence="1">
    <location>
        <begin position="15"/>
        <end position="33"/>
    </location>
</feature>
<sequence>MTNIDTVNKGKRGRHTVVILLLFFLASFAGMYVQSYRSVNQRWKDAETVVYPMGEKVYPDEDILMDFTMKGYAFRVDKAEILEYQDYLTKYGGEDEYTFAPDRVYDVTVTLYNENAMDGVGINLQDIYIGGKAWYASLNTLLLELANPKLQGSTAIALRENSEIQIHLPYGLNKETFRKENWENMNDMEANLIVTLYPTKKMIKLV</sequence>
<evidence type="ECO:0000313" key="3">
    <source>
        <dbReference type="Proteomes" id="UP000481852"/>
    </source>
</evidence>
<keyword evidence="1" id="KW-0472">Membrane</keyword>